<dbReference type="Proteomes" id="UP000325440">
    <property type="component" value="Unassembled WGS sequence"/>
</dbReference>
<dbReference type="AlphaFoldDB" id="A0A5E4M5V9"/>
<evidence type="ECO:0000313" key="2">
    <source>
        <dbReference type="EMBL" id="VVC26711.1"/>
    </source>
</evidence>
<evidence type="ECO:0000313" key="3">
    <source>
        <dbReference type="Proteomes" id="UP000325440"/>
    </source>
</evidence>
<keyword evidence="3" id="KW-1185">Reference proteome</keyword>
<protein>
    <submittedName>
        <fullName evidence="2">Uncharacterized protein</fullName>
    </submittedName>
</protein>
<keyword evidence="1" id="KW-0732">Signal</keyword>
<reference evidence="2 3" key="1">
    <citation type="submission" date="2019-08" db="EMBL/GenBank/DDBJ databases">
        <authorList>
            <person name="Alioto T."/>
            <person name="Alioto T."/>
            <person name="Gomez Garrido J."/>
        </authorList>
    </citation>
    <scope>NUCLEOTIDE SEQUENCE [LARGE SCALE GENOMIC DNA]</scope>
</reference>
<proteinExistence type="predicted"/>
<gene>
    <name evidence="2" type="ORF">CINCED_3A019481</name>
</gene>
<name>A0A5E4M5V9_9HEMI</name>
<feature type="signal peptide" evidence="1">
    <location>
        <begin position="1"/>
        <end position="20"/>
    </location>
</feature>
<evidence type="ECO:0000256" key="1">
    <source>
        <dbReference type="SAM" id="SignalP"/>
    </source>
</evidence>
<sequence>MKVIMVTLLLAAVALSATEAGLVYHAPAIVPAATVYTAPAPALVRTPSLDSAVVHSERVGGNFAYSTVEGHAYTALTPVVHHAPAPVAIAYKAQPIVAPLPVVHAAAPLPAVYASPAKTFFYAH</sequence>
<dbReference type="EMBL" id="CABPRJ010000043">
    <property type="protein sequence ID" value="VVC26711.1"/>
    <property type="molecule type" value="Genomic_DNA"/>
</dbReference>
<organism evidence="2 3">
    <name type="scientific">Cinara cedri</name>
    <dbReference type="NCBI Taxonomy" id="506608"/>
    <lineage>
        <taxon>Eukaryota</taxon>
        <taxon>Metazoa</taxon>
        <taxon>Ecdysozoa</taxon>
        <taxon>Arthropoda</taxon>
        <taxon>Hexapoda</taxon>
        <taxon>Insecta</taxon>
        <taxon>Pterygota</taxon>
        <taxon>Neoptera</taxon>
        <taxon>Paraneoptera</taxon>
        <taxon>Hemiptera</taxon>
        <taxon>Sternorrhyncha</taxon>
        <taxon>Aphidomorpha</taxon>
        <taxon>Aphidoidea</taxon>
        <taxon>Aphididae</taxon>
        <taxon>Lachninae</taxon>
        <taxon>Cinara</taxon>
    </lineage>
</organism>
<feature type="chain" id="PRO_5023100444" evidence="1">
    <location>
        <begin position="21"/>
        <end position="124"/>
    </location>
</feature>
<dbReference type="OrthoDB" id="8250900at2759"/>
<accession>A0A5E4M5V9</accession>